<feature type="transmembrane region" description="Helical" evidence="9">
    <location>
        <begin position="331"/>
        <end position="361"/>
    </location>
</feature>
<dbReference type="GO" id="GO:0005345">
    <property type="term" value="F:purine nucleobase transmembrane transporter activity"/>
    <property type="evidence" value="ECO:0007669"/>
    <property type="project" value="TreeGrafter"/>
</dbReference>
<evidence type="ECO:0000256" key="4">
    <source>
        <dbReference type="ARBA" id="ARBA00022475"/>
    </source>
</evidence>
<reference evidence="10 11" key="1">
    <citation type="submission" date="2016-11" db="EMBL/GenBank/DDBJ databases">
        <authorList>
            <person name="Jaros S."/>
            <person name="Januszkiewicz K."/>
            <person name="Wedrychowicz H."/>
        </authorList>
    </citation>
    <scope>NUCLEOTIDE SEQUENCE [LARGE SCALE GENOMIC DNA]</scope>
    <source>
        <strain evidence="10 11">KHT3</strain>
    </source>
</reference>
<dbReference type="PANTHER" id="PTHR43337:SF1">
    <property type="entry name" value="XANTHINE_URACIL PERMEASE C887.17-RELATED"/>
    <property type="match status" value="1"/>
</dbReference>
<keyword evidence="4 8" id="KW-1003">Cell membrane</keyword>
<accession>A0A1M6YHI7</accession>
<dbReference type="InterPro" id="IPR045018">
    <property type="entry name" value="Azg-like"/>
</dbReference>
<evidence type="ECO:0000256" key="5">
    <source>
        <dbReference type="ARBA" id="ARBA00022692"/>
    </source>
</evidence>
<feature type="transmembrane region" description="Helical" evidence="9">
    <location>
        <begin position="77"/>
        <end position="97"/>
    </location>
</feature>
<dbReference type="InterPro" id="IPR026033">
    <property type="entry name" value="Azg-like_bact_archaea"/>
</dbReference>
<feature type="transmembrane region" description="Helical" evidence="9">
    <location>
        <begin position="244"/>
        <end position="267"/>
    </location>
</feature>
<dbReference type="RefSeq" id="WP_073211077.1">
    <property type="nucleotide sequence ID" value="NZ_FRBD01000028.1"/>
</dbReference>
<dbReference type="OrthoDB" id="9808458at2"/>
<evidence type="ECO:0000313" key="11">
    <source>
        <dbReference type="Proteomes" id="UP000184130"/>
    </source>
</evidence>
<proteinExistence type="inferred from homology"/>
<keyword evidence="5 8" id="KW-0812">Transmembrane</keyword>
<comment type="similarity">
    <text evidence="2 8">Belongs to the nucleobase:cation symporter-2 (NCS2) (TC 2.A.40) family. Azg-like subfamily.</text>
</comment>
<keyword evidence="6 8" id="KW-1133">Transmembrane helix</keyword>
<evidence type="ECO:0000313" key="10">
    <source>
        <dbReference type="EMBL" id="SHL17804.1"/>
    </source>
</evidence>
<gene>
    <name evidence="10" type="ORF">SAMN05216463_1284</name>
</gene>
<feature type="transmembrane region" description="Helical" evidence="9">
    <location>
        <begin position="166"/>
        <end position="187"/>
    </location>
</feature>
<feature type="transmembrane region" description="Helical" evidence="9">
    <location>
        <begin position="133"/>
        <end position="150"/>
    </location>
</feature>
<evidence type="ECO:0000256" key="6">
    <source>
        <dbReference type="ARBA" id="ARBA00022989"/>
    </source>
</evidence>
<feature type="transmembrane region" description="Helical" evidence="9">
    <location>
        <begin position="103"/>
        <end position="121"/>
    </location>
</feature>
<dbReference type="Pfam" id="PF00860">
    <property type="entry name" value="Xan_ur_permease"/>
    <property type="match status" value="1"/>
</dbReference>
<comment type="subcellular location">
    <subcellularLocation>
        <location evidence="1 8">Cell membrane</location>
        <topology evidence="1 8">Multi-pass membrane protein</topology>
    </subcellularLocation>
</comment>
<protein>
    <submittedName>
        <fullName evidence="10">Putative MFS transporter, AGZA family, xanthine/uracil permease</fullName>
    </submittedName>
</protein>
<evidence type="ECO:0000256" key="1">
    <source>
        <dbReference type="ARBA" id="ARBA00004651"/>
    </source>
</evidence>
<keyword evidence="7 8" id="KW-0472">Membrane</keyword>
<feature type="transmembrane region" description="Helical" evidence="9">
    <location>
        <begin position="50"/>
        <end position="70"/>
    </location>
</feature>
<dbReference type="InterPro" id="IPR006043">
    <property type="entry name" value="NCS2"/>
</dbReference>
<name>A0A1M6YHI7_XYLRU</name>
<dbReference type="PIRSF" id="PIRSF005353">
    <property type="entry name" value="PbuG"/>
    <property type="match status" value="1"/>
</dbReference>
<dbReference type="PANTHER" id="PTHR43337">
    <property type="entry name" value="XANTHINE/URACIL PERMEASE C887.17-RELATED"/>
    <property type="match status" value="1"/>
</dbReference>
<dbReference type="EMBL" id="FRBD01000028">
    <property type="protein sequence ID" value="SHL17804.1"/>
    <property type="molecule type" value="Genomic_DNA"/>
</dbReference>
<dbReference type="Proteomes" id="UP000184130">
    <property type="component" value="Unassembled WGS sequence"/>
</dbReference>
<feature type="transmembrane region" description="Helical" evidence="9">
    <location>
        <begin position="194"/>
        <end position="214"/>
    </location>
</feature>
<keyword evidence="3 8" id="KW-0813">Transport</keyword>
<sequence>MKQLLSLLGFDVEKHSMRTEFVAGLTTFLTMSYILAVHPQMLSDAGMDKGALFSATAISAAVATLVMAFYAKLPFALAPAMGINAFFAYTLVITMGYTWQEALAAVLIEGIVFILLTIFKVREVIVNAIPQNLRYSISVGIGIFIAYIGLKNGEIIVASDSSMTTLGVWSATSVLAALGVLLGAILLSQNVRGALFYTIMIVTAVGVPFGVTHLPDDFAFISSPQSLAPIAFKFDFSRFVALDFNYYVVVFALLFMDLLDTLGTLVGTAASAGLVDSRIGENRSIGRALMADAVGTTFGAMCGTSTVTTFVESTTGVTEGGRTGLTSFWVAVWFILALFFSPLFLCIPGAATTSALVLVGVYMMRAVTKINLKDFTEALPSFVVMVTMPFTASISEGIVLGLISYVVIKACTFRFKEISPIMWVLTVFFVLKYII</sequence>
<evidence type="ECO:0000256" key="2">
    <source>
        <dbReference type="ARBA" id="ARBA00005697"/>
    </source>
</evidence>
<organism evidence="10 11">
    <name type="scientific">Xylanibacter ruminicola</name>
    <name type="common">Prevotella ruminicola</name>
    <dbReference type="NCBI Taxonomy" id="839"/>
    <lineage>
        <taxon>Bacteria</taxon>
        <taxon>Pseudomonadati</taxon>
        <taxon>Bacteroidota</taxon>
        <taxon>Bacteroidia</taxon>
        <taxon>Bacteroidales</taxon>
        <taxon>Prevotellaceae</taxon>
        <taxon>Xylanibacter</taxon>
    </lineage>
</organism>
<feature type="transmembrane region" description="Helical" evidence="9">
    <location>
        <begin position="21"/>
        <end position="38"/>
    </location>
</feature>
<evidence type="ECO:0000256" key="8">
    <source>
        <dbReference type="PIRNR" id="PIRNR005353"/>
    </source>
</evidence>
<dbReference type="AlphaFoldDB" id="A0A1M6YHI7"/>
<evidence type="ECO:0000256" key="3">
    <source>
        <dbReference type="ARBA" id="ARBA00022448"/>
    </source>
</evidence>
<feature type="transmembrane region" description="Helical" evidence="9">
    <location>
        <begin position="382"/>
        <end position="406"/>
    </location>
</feature>
<dbReference type="GO" id="GO:0005886">
    <property type="term" value="C:plasma membrane"/>
    <property type="evidence" value="ECO:0007669"/>
    <property type="project" value="UniProtKB-SubCell"/>
</dbReference>
<feature type="transmembrane region" description="Helical" evidence="9">
    <location>
        <begin position="288"/>
        <end position="311"/>
    </location>
</feature>
<evidence type="ECO:0000256" key="9">
    <source>
        <dbReference type="SAM" id="Phobius"/>
    </source>
</evidence>
<evidence type="ECO:0000256" key="7">
    <source>
        <dbReference type="ARBA" id="ARBA00023136"/>
    </source>
</evidence>